<dbReference type="OrthoDB" id="9797478at2"/>
<proteinExistence type="predicted"/>
<comment type="caution">
    <text evidence="3">The sequence shown here is derived from an EMBL/GenBank/DDBJ whole genome shotgun (WGS) entry which is preliminary data.</text>
</comment>
<evidence type="ECO:0000313" key="3">
    <source>
        <dbReference type="EMBL" id="CCV08123.1"/>
    </source>
</evidence>
<evidence type="ECO:0000313" key="4">
    <source>
        <dbReference type="Proteomes" id="UP000012062"/>
    </source>
</evidence>
<feature type="compositionally biased region" description="Basic residues" evidence="1">
    <location>
        <begin position="118"/>
        <end position="130"/>
    </location>
</feature>
<sequence>MAISADDVFAETMSPELIKASDRRTKDLLEEFETLKQLRKARALTQEYVGRKLGKKQVSVAQLEKRSDFLLSTLRGYVQALGGELDLVVRFKDHAPVVLAGLGDESLAEAPRTSVRTKTTKKQVTRRAAA</sequence>
<dbReference type="STRING" id="1297569.MESS2_730019"/>
<dbReference type="Pfam" id="PF01381">
    <property type="entry name" value="HTH_3"/>
    <property type="match status" value="1"/>
</dbReference>
<dbReference type="Gene3D" id="1.10.260.40">
    <property type="entry name" value="lambda repressor-like DNA-binding domains"/>
    <property type="match status" value="1"/>
</dbReference>
<dbReference type="EMBL" id="CAUM01000143">
    <property type="protein sequence ID" value="CCV08123.1"/>
    <property type="molecule type" value="Genomic_DNA"/>
</dbReference>
<dbReference type="InterPro" id="IPR010982">
    <property type="entry name" value="Lambda_DNA-bd_dom_sf"/>
</dbReference>
<reference evidence="3 4" key="1">
    <citation type="submission" date="2013-02" db="EMBL/GenBank/DDBJ databases">
        <authorList>
            <person name="Genoscope - CEA"/>
        </authorList>
    </citation>
    <scope>NUCLEOTIDE SEQUENCE [LARGE SCALE GENOMIC DNA]</scope>
    <source>
        <strain evidence="3 4">STM 2683</strain>
    </source>
</reference>
<feature type="region of interest" description="Disordered" evidence="1">
    <location>
        <begin position="109"/>
        <end position="130"/>
    </location>
</feature>
<feature type="domain" description="HTH cro/C1-type" evidence="2">
    <location>
        <begin position="35"/>
        <end position="88"/>
    </location>
</feature>
<accession>M5EVZ1</accession>
<dbReference type="SUPFAM" id="SSF47413">
    <property type="entry name" value="lambda repressor-like DNA-binding domains"/>
    <property type="match status" value="1"/>
</dbReference>
<dbReference type="SMART" id="SM00530">
    <property type="entry name" value="HTH_XRE"/>
    <property type="match status" value="1"/>
</dbReference>
<dbReference type="CDD" id="cd00093">
    <property type="entry name" value="HTH_XRE"/>
    <property type="match status" value="1"/>
</dbReference>
<dbReference type="GO" id="GO:0003677">
    <property type="term" value="F:DNA binding"/>
    <property type="evidence" value="ECO:0007669"/>
    <property type="project" value="InterPro"/>
</dbReference>
<dbReference type="eggNOG" id="COG1396">
    <property type="taxonomic scope" value="Bacteria"/>
</dbReference>
<dbReference type="RefSeq" id="WP_008876999.1">
    <property type="nucleotide sequence ID" value="NZ_CAUM01000143.1"/>
</dbReference>
<evidence type="ECO:0000259" key="2">
    <source>
        <dbReference type="PROSITE" id="PS50943"/>
    </source>
</evidence>
<dbReference type="InterPro" id="IPR001387">
    <property type="entry name" value="Cro/C1-type_HTH"/>
</dbReference>
<gene>
    <name evidence="3" type="ORF">MESS2_730019</name>
</gene>
<dbReference type="AlphaFoldDB" id="M5EVZ1"/>
<dbReference type="Proteomes" id="UP000012062">
    <property type="component" value="Unassembled WGS sequence"/>
</dbReference>
<evidence type="ECO:0000256" key="1">
    <source>
        <dbReference type="SAM" id="MobiDB-lite"/>
    </source>
</evidence>
<name>M5EVZ1_9HYPH</name>
<dbReference type="PROSITE" id="PS50943">
    <property type="entry name" value="HTH_CROC1"/>
    <property type="match status" value="1"/>
</dbReference>
<organism evidence="3 4">
    <name type="scientific">Mesorhizobium metallidurans STM 2683</name>
    <dbReference type="NCBI Taxonomy" id="1297569"/>
    <lineage>
        <taxon>Bacteria</taxon>
        <taxon>Pseudomonadati</taxon>
        <taxon>Pseudomonadota</taxon>
        <taxon>Alphaproteobacteria</taxon>
        <taxon>Hyphomicrobiales</taxon>
        <taxon>Phyllobacteriaceae</taxon>
        <taxon>Mesorhizobium</taxon>
    </lineage>
</organism>
<protein>
    <submittedName>
        <fullName evidence="3">Putative transcriptional regulator (Modular protein)</fullName>
    </submittedName>
</protein>
<keyword evidence="4" id="KW-1185">Reference proteome</keyword>